<dbReference type="InterPro" id="IPR018392">
    <property type="entry name" value="LysM"/>
</dbReference>
<feature type="compositionally biased region" description="Polar residues" evidence="1">
    <location>
        <begin position="151"/>
        <end position="162"/>
    </location>
</feature>
<proteinExistence type="predicted"/>
<organism evidence="4 5">
    <name type="scientific">Pedococcus bigeumensis</name>
    <dbReference type="NCBI Taxonomy" id="433644"/>
    <lineage>
        <taxon>Bacteria</taxon>
        <taxon>Bacillati</taxon>
        <taxon>Actinomycetota</taxon>
        <taxon>Actinomycetes</taxon>
        <taxon>Micrococcales</taxon>
        <taxon>Intrasporangiaceae</taxon>
        <taxon>Pedococcus</taxon>
    </lineage>
</organism>
<feature type="transmembrane region" description="Helical" evidence="2">
    <location>
        <begin position="47"/>
        <end position="72"/>
    </location>
</feature>
<dbReference type="InterPro" id="IPR036779">
    <property type="entry name" value="LysM_dom_sf"/>
</dbReference>
<evidence type="ECO:0000259" key="3">
    <source>
        <dbReference type="Pfam" id="PF01476"/>
    </source>
</evidence>
<dbReference type="Gene3D" id="3.10.350.10">
    <property type="entry name" value="LysM domain"/>
    <property type="match status" value="1"/>
</dbReference>
<dbReference type="CDD" id="cd00118">
    <property type="entry name" value="LysM"/>
    <property type="match status" value="1"/>
</dbReference>
<feature type="domain" description="LysM" evidence="3">
    <location>
        <begin position="230"/>
        <end position="244"/>
    </location>
</feature>
<dbReference type="Proteomes" id="UP000317722">
    <property type="component" value="Unassembled WGS sequence"/>
</dbReference>
<evidence type="ECO:0000313" key="5">
    <source>
        <dbReference type="Proteomes" id="UP000317722"/>
    </source>
</evidence>
<evidence type="ECO:0000313" key="4">
    <source>
        <dbReference type="EMBL" id="TPG19261.1"/>
    </source>
</evidence>
<dbReference type="Pfam" id="PF01476">
    <property type="entry name" value="LysM"/>
    <property type="match status" value="1"/>
</dbReference>
<dbReference type="AlphaFoldDB" id="A0A502D5G0"/>
<comment type="caution">
    <text evidence="4">The sequence shown here is derived from an EMBL/GenBank/DDBJ whole genome shotgun (WGS) entry which is preliminary data.</text>
</comment>
<accession>A0A502D5G0</accession>
<dbReference type="RefSeq" id="WP_140736905.1">
    <property type="nucleotide sequence ID" value="NZ_RCZM01000001.1"/>
</dbReference>
<feature type="region of interest" description="Disordered" evidence="1">
    <location>
        <begin position="275"/>
        <end position="299"/>
    </location>
</feature>
<keyword evidence="5" id="KW-1185">Reference proteome</keyword>
<evidence type="ECO:0000256" key="2">
    <source>
        <dbReference type="SAM" id="Phobius"/>
    </source>
</evidence>
<gene>
    <name evidence="4" type="ORF">EAH86_01800</name>
</gene>
<evidence type="ECO:0000256" key="1">
    <source>
        <dbReference type="SAM" id="MobiDB-lite"/>
    </source>
</evidence>
<dbReference type="EMBL" id="RCZM01000001">
    <property type="protein sequence ID" value="TPG19261.1"/>
    <property type="molecule type" value="Genomic_DNA"/>
</dbReference>
<sequence>MSRMTRIAMATTAGLAVLGVVEALLCLAAVAQWRLVQDPGPASLAEALTLVIVVTAALLAAWLAVTTLAALLAHLPGRLGDAADRWAQAWAPSVSRRVAAVLVGAVVGGALAPGTALGDGPAGPSPASSGLAPGFTVASPHRVTGPAASEEGTTVNAGTNSPVGERGPGFALTTPTSTESGAVQAPDVELPPAATPPTPGWIPSRPVQRALPSSGLVTGGGASDRAADVVVHRGDTLWDIARRHLGPGASDAEVAHAWPAWHEANRAVIGDDPDLIRPGQILRPPTPAALAGPSSRASR</sequence>
<name>A0A502D5G0_9MICO</name>
<keyword evidence="2" id="KW-0812">Transmembrane</keyword>
<protein>
    <submittedName>
        <fullName evidence="4">LysM peptidoglycan-binding domain-containing protein</fullName>
    </submittedName>
</protein>
<dbReference type="OrthoDB" id="3210682at2"/>
<keyword evidence="2" id="KW-0472">Membrane</keyword>
<reference evidence="4 5" key="1">
    <citation type="journal article" date="2019" name="Environ. Microbiol.">
        <title>Species interactions and distinct microbial communities in high Arctic permafrost affected cryosols are associated with the CH4 and CO2 gas fluxes.</title>
        <authorList>
            <person name="Altshuler I."/>
            <person name="Hamel J."/>
            <person name="Turney S."/>
            <person name="Magnuson E."/>
            <person name="Levesque R."/>
            <person name="Greer C."/>
            <person name="Whyte L.G."/>
        </authorList>
    </citation>
    <scope>NUCLEOTIDE SEQUENCE [LARGE SCALE GENOMIC DNA]</scope>
    <source>
        <strain evidence="4 5">S9.3A</strain>
    </source>
</reference>
<feature type="region of interest" description="Disordered" evidence="1">
    <location>
        <begin position="118"/>
        <end position="222"/>
    </location>
</feature>
<keyword evidence="2" id="KW-1133">Transmembrane helix</keyword>